<sequence>MMDIIGSLLGIIVLIPIFIIIILLIKIEDHRGAIFFKQIRVGRNGKEFTIYKFQSMVSNAEELKMSLLDKNDIKDGPVFKMRQDPRVTKIGKFIRKTSLDELPQIINVLKGDMSLVGPRPPLPDEVAQYSHYEKQRLTVTPGLTCYWQVNGRSNIGFDEWVRLDLKYIQERNLLIDLKLIFKTVFVLLGSKDAY</sequence>
<dbReference type="InterPro" id="IPR003362">
    <property type="entry name" value="Bact_transf"/>
</dbReference>
<organism evidence="4 5">
    <name type="scientific">Ureibacillus galli</name>
    <dbReference type="NCBI Taxonomy" id="2762222"/>
    <lineage>
        <taxon>Bacteria</taxon>
        <taxon>Bacillati</taxon>
        <taxon>Bacillota</taxon>
        <taxon>Bacilli</taxon>
        <taxon>Bacillales</taxon>
        <taxon>Caryophanaceae</taxon>
        <taxon>Ureibacillus</taxon>
    </lineage>
</organism>
<accession>A0ABR8X8P3</accession>
<evidence type="ECO:0000259" key="3">
    <source>
        <dbReference type="Pfam" id="PF02397"/>
    </source>
</evidence>
<keyword evidence="2" id="KW-1133">Transmembrane helix</keyword>
<keyword evidence="2" id="KW-0812">Transmembrane</keyword>
<dbReference type="PANTHER" id="PTHR30576:SF10">
    <property type="entry name" value="SLL5057 PROTEIN"/>
    <property type="match status" value="1"/>
</dbReference>
<name>A0ABR8X8P3_9BACL</name>
<dbReference type="PANTHER" id="PTHR30576">
    <property type="entry name" value="COLANIC BIOSYNTHESIS UDP-GLUCOSE LIPID CARRIER TRANSFERASE"/>
    <property type="match status" value="1"/>
</dbReference>
<keyword evidence="5" id="KW-1185">Reference proteome</keyword>
<evidence type="ECO:0000256" key="1">
    <source>
        <dbReference type="ARBA" id="ARBA00006464"/>
    </source>
</evidence>
<protein>
    <submittedName>
        <fullName evidence="4">Sugar transferase</fullName>
    </submittedName>
</protein>
<keyword evidence="2" id="KW-0472">Membrane</keyword>
<comment type="caution">
    <text evidence="4">The sequence shown here is derived from an EMBL/GenBank/DDBJ whole genome shotgun (WGS) entry which is preliminary data.</text>
</comment>
<reference evidence="4 5" key="1">
    <citation type="submission" date="2020-08" db="EMBL/GenBank/DDBJ databases">
        <title>A Genomic Blueprint of the Chicken Gut Microbiome.</title>
        <authorList>
            <person name="Gilroy R."/>
            <person name="Ravi A."/>
            <person name="Getino M."/>
            <person name="Pursley I."/>
            <person name="Horton D.L."/>
            <person name="Alikhan N.-F."/>
            <person name="Baker D."/>
            <person name="Gharbi K."/>
            <person name="Hall N."/>
            <person name="Watson M."/>
            <person name="Adriaenssens E.M."/>
            <person name="Foster-Nyarko E."/>
            <person name="Jarju S."/>
            <person name="Secka A."/>
            <person name="Antonio M."/>
            <person name="Oren A."/>
            <person name="Chaudhuri R."/>
            <person name="La Ragione R.M."/>
            <person name="Hildebrand F."/>
            <person name="Pallen M.J."/>
        </authorList>
    </citation>
    <scope>NUCLEOTIDE SEQUENCE [LARGE SCALE GENOMIC DNA]</scope>
    <source>
        <strain evidence="4 5">Re31</strain>
    </source>
</reference>
<feature type="transmembrane region" description="Helical" evidence="2">
    <location>
        <begin position="6"/>
        <end position="25"/>
    </location>
</feature>
<proteinExistence type="inferred from homology"/>
<evidence type="ECO:0000256" key="2">
    <source>
        <dbReference type="SAM" id="Phobius"/>
    </source>
</evidence>
<evidence type="ECO:0000313" key="5">
    <source>
        <dbReference type="Proteomes" id="UP000640930"/>
    </source>
</evidence>
<dbReference type="Proteomes" id="UP000640930">
    <property type="component" value="Unassembled WGS sequence"/>
</dbReference>
<comment type="similarity">
    <text evidence="1">Belongs to the bacterial sugar transferase family.</text>
</comment>
<gene>
    <name evidence="4" type="ORF">H9636_03350</name>
</gene>
<dbReference type="GO" id="GO:0016740">
    <property type="term" value="F:transferase activity"/>
    <property type="evidence" value="ECO:0007669"/>
    <property type="project" value="UniProtKB-KW"/>
</dbReference>
<feature type="domain" description="Bacterial sugar transferase" evidence="3">
    <location>
        <begin position="1"/>
        <end position="188"/>
    </location>
</feature>
<dbReference type="EMBL" id="JACSQA010000003">
    <property type="protein sequence ID" value="MBD8025685.1"/>
    <property type="molecule type" value="Genomic_DNA"/>
</dbReference>
<keyword evidence="4" id="KW-0808">Transferase</keyword>
<dbReference type="Pfam" id="PF02397">
    <property type="entry name" value="Bac_transf"/>
    <property type="match status" value="1"/>
</dbReference>
<evidence type="ECO:0000313" key="4">
    <source>
        <dbReference type="EMBL" id="MBD8025685.1"/>
    </source>
</evidence>